<dbReference type="InterPro" id="IPR006597">
    <property type="entry name" value="Sel1-like"/>
</dbReference>
<dbReference type="RefSeq" id="WP_143103492.1">
    <property type="nucleotide sequence ID" value="NZ_FOQH01000062.1"/>
</dbReference>
<keyword evidence="2" id="KW-1185">Reference proteome</keyword>
<organism evidence="1 2">
    <name type="scientific">Albimonas pacifica</name>
    <dbReference type="NCBI Taxonomy" id="1114924"/>
    <lineage>
        <taxon>Bacteria</taxon>
        <taxon>Pseudomonadati</taxon>
        <taxon>Pseudomonadota</taxon>
        <taxon>Alphaproteobacteria</taxon>
        <taxon>Rhodobacterales</taxon>
        <taxon>Paracoccaceae</taxon>
        <taxon>Albimonas</taxon>
    </lineage>
</organism>
<reference evidence="1 2" key="1">
    <citation type="submission" date="2016-10" db="EMBL/GenBank/DDBJ databases">
        <authorList>
            <person name="de Groot N.N."/>
        </authorList>
    </citation>
    <scope>NUCLEOTIDE SEQUENCE [LARGE SCALE GENOMIC DNA]</scope>
    <source>
        <strain evidence="1 2">CGMCC 1.11030</strain>
    </source>
</reference>
<evidence type="ECO:0000313" key="2">
    <source>
        <dbReference type="Proteomes" id="UP000199377"/>
    </source>
</evidence>
<dbReference type="SMART" id="SM00671">
    <property type="entry name" value="SEL1"/>
    <property type="match status" value="3"/>
</dbReference>
<dbReference type="Gene3D" id="1.25.40.10">
    <property type="entry name" value="Tetratricopeptide repeat domain"/>
    <property type="match status" value="1"/>
</dbReference>
<protein>
    <submittedName>
        <fullName evidence="1">Sel1 repeat-containing protein</fullName>
    </submittedName>
</protein>
<evidence type="ECO:0000313" key="1">
    <source>
        <dbReference type="EMBL" id="SFJ37072.1"/>
    </source>
</evidence>
<dbReference type="OrthoDB" id="5321503at2"/>
<name>A0A1I3QUD8_9RHOB</name>
<dbReference type="PANTHER" id="PTHR43628">
    <property type="entry name" value="ACTIVATOR OF C KINASE PROTEIN 1-RELATED"/>
    <property type="match status" value="1"/>
</dbReference>
<dbReference type="SUPFAM" id="SSF81901">
    <property type="entry name" value="HCP-like"/>
    <property type="match status" value="1"/>
</dbReference>
<dbReference type="Proteomes" id="UP000199377">
    <property type="component" value="Unassembled WGS sequence"/>
</dbReference>
<dbReference type="InterPro" id="IPR011990">
    <property type="entry name" value="TPR-like_helical_dom_sf"/>
</dbReference>
<dbReference type="AlphaFoldDB" id="A0A1I3QUD8"/>
<proteinExistence type="predicted"/>
<accession>A0A1I3QUD8</accession>
<dbReference type="PANTHER" id="PTHR43628:SF1">
    <property type="entry name" value="CHITIN SYNTHASE REGULATORY FACTOR 2-RELATED"/>
    <property type="match status" value="1"/>
</dbReference>
<dbReference type="STRING" id="1114924.SAMN05216258_1621"/>
<dbReference type="InterPro" id="IPR052945">
    <property type="entry name" value="Mitotic_Regulator"/>
</dbReference>
<gene>
    <name evidence="1" type="ORF">SAMN05216258_1621</name>
</gene>
<sequence>AMVYLGNNLEEGVGAEADPVAANGWYRRAAELEDAEAMVYLGNNLEEGVGAEADPVAANGWYRRAAELGDARAMGNLGNKLARGVGAEADPAAALQWSRRAVEAGGVEFRGGYAVLSALLGEDGPSLLDESAIVVPSATLRGDWIDLPPVPALWRDMGEPDAEDCLTKLAQAAGLEGTPGLFAGLCATALRTAEPPCYPDLALVDVQFASDADNDVRLVSALVGPKGATLLDGTSSRLSMVNKLHLRLDEPVEREAYLRIFCGFARGAEDPFIILDCLEDIPFASAPLSMALPEASITPPKELRATENGTLLSAVVLGGNVLFRAEFNVLPDGMVHILMHEQISGDLPLRRRKYDGVFRSCPR</sequence>
<dbReference type="Pfam" id="PF08238">
    <property type="entry name" value="Sel1"/>
    <property type="match status" value="3"/>
</dbReference>
<feature type="non-terminal residue" evidence="1">
    <location>
        <position position="1"/>
    </location>
</feature>
<dbReference type="EMBL" id="FOQH01000062">
    <property type="protein sequence ID" value="SFJ37072.1"/>
    <property type="molecule type" value="Genomic_DNA"/>
</dbReference>